<dbReference type="GO" id="GO:0030313">
    <property type="term" value="C:cell envelope"/>
    <property type="evidence" value="ECO:0007669"/>
    <property type="project" value="UniProtKB-SubCell"/>
</dbReference>
<dbReference type="InterPro" id="IPR058626">
    <property type="entry name" value="MdtA-like_b-barrel"/>
</dbReference>
<dbReference type="Gene3D" id="1.10.287.470">
    <property type="entry name" value="Helix hairpin bin"/>
    <property type="match status" value="1"/>
</dbReference>
<dbReference type="RefSeq" id="WP_132079498.1">
    <property type="nucleotide sequence ID" value="NZ_SLVU01000021.1"/>
</dbReference>
<evidence type="ECO:0000256" key="1">
    <source>
        <dbReference type="ARBA" id="ARBA00004196"/>
    </source>
</evidence>
<feature type="domain" description="Multidrug resistance protein MdtA-like beta-barrel" evidence="6">
    <location>
        <begin position="203"/>
        <end position="290"/>
    </location>
</feature>
<proteinExistence type="inferred from homology"/>
<dbReference type="InterPro" id="IPR058627">
    <property type="entry name" value="MdtA-like_C"/>
</dbReference>
<organism evidence="8 9">
    <name type="scientific">Sinorhizobium americanum</name>
    <dbReference type="NCBI Taxonomy" id="194963"/>
    <lineage>
        <taxon>Bacteria</taxon>
        <taxon>Pseudomonadati</taxon>
        <taxon>Pseudomonadota</taxon>
        <taxon>Alphaproteobacteria</taxon>
        <taxon>Hyphomicrobiales</taxon>
        <taxon>Rhizobiaceae</taxon>
        <taxon>Sinorhizobium/Ensifer group</taxon>
        <taxon>Sinorhizobium</taxon>
    </lineage>
</organism>
<feature type="domain" description="Multidrug resistance protein MdtA-like C-terminal permuted SH3" evidence="7">
    <location>
        <begin position="299"/>
        <end position="357"/>
    </location>
</feature>
<evidence type="ECO:0000313" key="9">
    <source>
        <dbReference type="Proteomes" id="UP000295043"/>
    </source>
</evidence>
<dbReference type="GO" id="GO:0046677">
    <property type="term" value="P:response to antibiotic"/>
    <property type="evidence" value="ECO:0007669"/>
    <property type="project" value="TreeGrafter"/>
</dbReference>
<name>A0A4R2BD04_9HYPH</name>
<dbReference type="PANTHER" id="PTHR30158">
    <property type="entry name" value="ACRA/E-RELATED COMPONENT OF DRUG EFFLUX TRANSPORTER"/>
    <property type="match status" value="1"/>
</dbReference>
<dbReference type="Gene3D" id="2.40.50.100">
    <property type="match status" value="1"/>
</dbReference>
<dbReference type="Pfam" id="PF25876">
    <property type="entry name" value="HH_MFP_RND"/>
    <property type="match status" value="1"/>
</dbReference>
<dbReference type="GO" id="GO:0005886">
    <property type="term" value="C:plasma membrane"/>
    <property type="evidence" value="ECO:0007669"/>
    <property type="project" value="TreeGrafter"/>
</dbReference>
<dbReference type="Pfam" id="PF25944">
    <property type="entry name" value="Beta-barrel_RND"/>
    <property type="match status" value="1"/>
</dbReference>
<evidence type="ECO:0000256" key="3">
    <source>
        <dbReference type="SAM" id="MobiDB-lite"/>
    </source>
</evidence>
<evidence type="ECO:0000259" key="5">
    <source>
        <dbReference type="Pfam" id="PF25917"/>
    </source>
</evidence>
<feature type="domain" description="Multidrug resistance protein MdtA-like alpha-helical hairpin" evidence="4">
    <location>
        <begin position="99"/>
        <end position="167"/>
    </location>
</feature>
<evidence type="ECO:0000259" key="7">
    <source>
        <dbReference type="Pfam" id="PF25967"/>
    </source>
</evidence>
<evidence type="ECO:0000256" key="2">
    <source>
        <dbReference type="ARBA" id="ARBA00009477"/>
    </source>
</evidence>
<dbReference type="NCBIfam" id="TIGR01730">
    <property type="entry name" value="RND_mfp"/>
    <property type="match status" value="1"/>
</dbReference>
<evidence type="ECO:0000259" key="6">
    <source>
        <dbReference type="Pfam" id="PF25944"/>
    </source>
</evidence>
<dbReference type="SUPFAM" id="SSF111369">
    <property type="entry name" value="HlyD-like secretion proteins"/>
    <property type="match status" value="1"/>
</dbReference>
<protein>
    <submittedName>
        <fullName evidence="8">Membrane fusion protein (Multidrug efflux system)</fullName>
    </submittedName>
</protein>
<feature type="domain" description="Multidrug resistance protein MdtA-like barrel-sandwich hybrid" evidence="5">
    <location>
        <begin position="58"/>
        <end position="190"/>
    </location>
</feature>
<feature type="region of interest" description="Disordered" evidence="3">
    <location>
        <begin position="366"/>
        <end position="389"/>
    </location>
</feature>
<dbReference type="Gene3D" id="2.40.420.20">
    <property type="match status" value="1"/>
</dbReference>
<evidence type="ECO:0000313" key="8">
    <source>
        <dbReference type="EMBL" id="TCN24285.1"/>
    </source>
</evidence>
<accession>A0A4R2BD04</accession>
<dbReference type="EMBL" id="SLVU01000021">
    <property type="protein sequence ID" value="TCN24285.1"/>
    <property type="molecule type" value="Genomic_DNA"/>
</dbReference>
<gene>
    <name evidence="8" type="ORF">EV184_12158</name>
</gene>
<dbReference type="Pfam" id="PF25917">
    <property type="entry name" value="BSH_RND"/>
    <property type="match status" value="1"/>
</dbReference>
<comment type="similarity">
    <text evidence="2">Belongs to the membrane fusion protein (MFP) (TC 8.A.1) family.</text>
</comment>
<dbReference type="Proteomes" id="UP000295043">
    <property type="component" value="Unassembled WGS sequence"/>
</dbReference>
<reference evidence="8 9" key="1">
    <citation type="submission" date="2019-03" db="EMBL/GenBank/DDBJ databases">
        <title>Genomic Encyclopedia of Type Strains, Phase IV (KMG-V): Genome sequencing to study the core and pangenomes of soil and plant-associated prokaryotes.</title>
        <authorList>
            <person name="Whitman W."/>
        </authorList>
    </citation>
    <scope>NUCLEOTIDE SEQUENCE [LARGE SCALE GENOMIC DNA]</scope>
    <source>
        <strain evidence="8 9">23C40</strain>
    </source>
</reference>
<dbReference type="AlphaFoldDB" id="A0A4R2BD04"/>
<evidence type="ECO:0000259" key="4">
    <source>
        <dbReference type="Pfam" id="PF25876"/>
    </source>
</evidence>
<dbReference type="GO" id="GO:0022857">
    <property type="term" value="F:transmembrane transporter activity"/>
    <property type="evidence" value="ECO:0007669"/>
    <property type="project" value="InterPro"/>
</dbReference>
<dbReference type="Gene3D" id="2.40.30.170">
    <property type="match status" value="1"/>
</dbReference>
<sequence>MFRTVFRSVGFVLGGSGLLLCSTGDGIAQNAPVVGVIAVQVENVSPDHEFVGRVEALNAVDIRARIEGFLERRLFAEGQYVTKDQDLFTLERTTYELALQDAQAAFASAETTLDNAERQFQRNQALTQRTVSQAVLEESQAARDTARANVLSAQARVNQAELNLGYTHISAPIGGRVGRAAFSVGSLVSPSSEPLTRVVQTDPIRVVFSVSDRTILDLRAAAGGAGKDELTKRYVLKLRLSNGEPYQESGKVEFFGNEVDVQTGTLPIRALFANQRSLLMPGQFVTVIVEPAEREERPVVPVGSVEQDREGRFVLVVDDESRATVRRIRASVQVGQNWVVEEGLKGGETLIVEGLQRVSPGAVVEAQSVSPDNAATNAAGGSAPGSSSQ</sequence>
<dbReference type="InterPro" id="IPR058625">
    <property type="entry name" value="MdtA-like_BSH"/>
</dbReference>
<comment type="subcellular location">
    <subcellularLocation>
        <location evidence="1">Cell envelope</location>
    </subcellularLocation>
</comment>
<dbReference type="PANTHER" id="PTHR30158:SF3">
    <property type="entry name" value="MULTIDRUG EFFLUX PUMP SUBUNIT ACRA-RELATED"/>
    <property type="match status" value="1"/>
</dbReference>
<dbReference type="InterPro" id="IPR006143">
    <property type="entry name" value="RND_pump_MFP"/>
</dbReference>
<dbReference type="Pfam" id="PF25967">
    <property type="entry name" value="RND-MFP_C"/>
    <property type="match status" value="1"/>
</dbReference>
<comment type="caution">
    <text evidence="8">The sequence shown here is derived from an EMBL/GenBank/DDBJ whole genome shotgun (WGS) entry which is preliminary data.</text>
</comment>
<dbReference type="GO" id="GO:0015721">
    <property type="term" value="P:bile acid and bile salt transport"/>
    <property type="evidence" value="ECO:0007669"/>
    <property type="project" value="TreeGrafter"/>
</dbReference>
<feature type="compositionally biased region" description="Low complexity" evidence="3">
    <location>
        <begin position="374"/>
        <end position="389"/>
    </location>
</feature>
<dbReference type="InterPro" id="IPR058624">
    <property type="entry name" value="MdtA-like_HH"/>
</dbReference>